<dbReference type="CDD" id="cd16145">
    <property type="entry name" value="ARS_like"/>
    <property type="match status" value="1"/>
</dbReference>
<evidence type="ECO:0000256" key="1">
    <source>
        <dbReference type="ARBA" id="ARBA00008779"/>
    </source>
</evidence>
<name>A0A5C6LR83_9BACT</name>
<dbReference type="InterPro" id="IPR017850">
    <property type="entry name" value="Alkaline_phosphatase_core_sf"/>
</dbReference>
<proteinExistence type="inferred from homology"/>
<dbReference type="PANTHER" id="PTHR42693:SF53">
    <property type="entry name" value="ENDO-4-O-SULFATASE"/>
    <property type="match status" value="1"/>
</dbReference>
<sequence>MDRKKLLGLVLTGCALLTTILSQAQTRKPNIIFILADDLGYGNISDYNSKSPVKTPNIDRLGQEGIQFTNFYSGNTVCAPSRCALLTGKHMGHAYIRGNTRLPLRAQDSTLAQLLQGNGYRTGMFGKWGLGEAGTTGSPEIKGFDTFFGYLNQQHAHNYYTDYLFEVKNGQISRVPRDTNVYSQDEILQHALSFIHENKDKPFFLFLPFTLPHAELAPPTADMQPFLNADGGSKFGPETPYERKNGTYRSQDNPHAAFAAMVTKLDRNVGEISALIKQLGLDDNTYIFFTSDNGPHREGGADPVYFDSNGPLKGIKRDLYEGGIRVPLLVRAPGKVSAGQVSSIPWAFWDVLPTLSDITHSPVLSGADGLSYSKALNGKKPARQHDYFYWQFNEGGLQEALLKDDWKLIRFKKRGTPERFELYHLSEDIGEEHDLAAKYPQKVKALSGLMLQSKTPAENPEFDWSATEQ</sequence>
<dbReference type="InterPro" id="IPR000917">
    <property type="entry name" value="Sulfatase_N"/>
</dbReference>
<reference evidence="5 6" key="1">
    <citation type="submission" date="2019-08" db="EMBL/GenBank/DDBJ databases">
        <title>Whole genome sequencing of chitin degrading bacteria Chitinophaga pinensis YS16.</title>
        <authorList>
            <person name="Singh R.P."/>
            <person name="Manchanda G."/>
            <person name="Maurya I.K."/>
            <person name="Joshi N.K."/>
            <person name="Srivastava A.K."/>
        </authorList>
    </citation>
    <scope>NUCLEOTIDE SEQUENCE [LARGE SCALE GENOMIC DNA]</scope>
    <source>
        <strain evidence="5 6">YS-16</strain>
    </source>
</reference>
<accession>A0A5C6LR83</accession>
<evidence type="ECO:0000256" key="2">
    <source>
        <dbReference type="ARBA" id="ARBA00022801"/>
    </source>
</evidence>
<dbReference type="GO" id="GO:0004065">
    <property type="term" value="F:arylsulfatase activity"/>
    <property type="evidence" value="ECO:0007669"/>
    <property type="project" value="TreeGrafter"/>
</dbReference>
<dbReference type="AlphaFoldDB" id="A0A5C6LR83"/>
<evidence type="ECO:0000259" key="4">
    <source>
        <dbReference type="Pfam" id="PF00884"/>
    </source>
</evidence>
<dbReference type="RefSeq" id="WP_146305713.1">
    <property type="nucleotide sequence ID" value="NZ_VOHS01000012.1"/>
</dbReference>
<dbReference type="Pfam" id="PF00884">
    <property type="entry name" value="Sulfatase"/>
    <property type="match status" value="1"/>
</dbReference>
<dbReference type="OrthoDB" id="9764377at2"/>
<evidence type="ECO:0000256" key="3">
    <source>
        <dbReference type="SAM" id="SignalP"/>
    </source>
</evidence>
<evidence type="ECO:0000313" key="6">
    <source>
        <dbReference type="Proteomes" id="UP000318815"/>
    </source>
</evidence>
<keyword evidence="3" id="KW-0732">Signal</keyword>
<feature type="domain" description="Sulfatase N-terminal" evidence="4">
    <location>
        <begin position="29"/>
        <end position="359"/>
    </location>
</feature>
<dbReference type="Gene3D" id="3.40.720.10">
    <property type="entry name" value="Alkaline Phosphatase, subunit A"/>
    <property type="match status" value="1"/>
</dbReference>
<keyword evidence="2" id="KW-0378">Hydrolase</keyword>
<protein>
    <submittedName>
        <fullName evidence="5">Arylsulfatase</fullName>
    </submittedName>
</protein>
<dbReference type="PANTHER" id="PTHR42693">
    <property type="entry name" value="ARYLSULFATASE FAMILY MEMBER"/>
    <property type="match status" value="1"/>
</dbReference>
<feature type="chain" id="PRO_5022797868" evidence="3">
    <location>
        <begin position="25"/>
        <end position="469"/>
    </location>
</feature>
<dbReference type="InterPro" id="IPR050738">
    <property type="entry name" value="Sulfatase"/>
</dbReference>
<dbReference type="Proteomes" id="UP000318815">
    <property type="component" value="Unassembled WGS sequence"/>
</dbReference>
<keyword evidence="6" id="KW-1185">Reference proteome</keyword>
<dbReference type="EMBL" id="VOHS01000012">
    <property type="protein sequence ID" value="TWV99830.1"/>
    <property type="molecule type" value="Genomic_DNA"/>
</dbReference>
<comment type="caution">
    <text evidence="5">The sequence shown here is derived from an EMBL/GenBank/DDBJ whole genome shotgun (WGS) entry which is preliminary data.</text>
</comment>
<comment type="similarity">
    <text evidence="1">Belongs to the sulfatase family.</text>
</comment>
<dbReference type="Gene3D" id="3.30.1120.10">
    <property type="match status" value="1"/>
</dbReference>
<evidence type="ECO:0000313" key="5">
    <source>
        <dbReference type="EMBL" id="TWV99830.1"/>
    </source>
</evidence>
<feature type="signal peptide" evidence="3">
    <location>
        <begin position="1"/>
        <end position="24"/>
    </location>
</feature>
<organism evidence="5 6">
    <name type="scientific">Chitinophaga pinensis</name>
    <dbReference type="NCBI Taxonomy" id="79329"/>
    <lineage>
        <taxon>Bacteria</taxon>
        <taxon>Pseudomonadati</taxon>
        <taxon>Bacteroidota</taxon>
        <taxon>Chitinophagia</taxon>
        <taxon>Chitinophagales</taxon>
        <taxon>Chitinophagaceae</taxon>
        <taxon>Chitinophaga</taxon>
    </lineage>
</organism>
<gene>
    <name evidence="5" type="ORF">FEF09_14095</name>
</gene>
<dbReference type="SUPFAM" id="SSF53649">
    <property type="entry name" value="Alkaline phosphatase-like"/>
    <property type="match status" value="1"/>
</dbReference>